<comment type="caution">
    <text evidence="1">The sequence shown here is derived from an EMBL/GenBank/DDBJ whole genome shotgun (WGS) entry which is preliminary data.</text>
</comment>
<evidence type="ECO:0000313" key="1">
    <source>
        <dbReference type="EMBL" id="NDU97229.1"/>
    </source>
</evidence>
<name>A0A6L9LKM1_9BACT</name>
<dbReference type="EMBL" id="JAAFZH010000010">
    <property type="protein sequence ID" value="NDU97229.1"/>
    <property type="molecule type" value="Genomic_DNA"/>
</dbReference>
<organism evidence="1 2">
    <name type="scientific">Spirosoma terrae</name>
    <dbReference type="NCBI Taxonomy" id="1968276"/>
    <lineage>
        <taxon>Bacteria</taxon>
        <taxon>Pseudomonadati</taxon>
        <taxon>Bacteroidota</taxon>
        <taxon>Cytophagia</taxon>
        <taxon>Cytophagales</taxon>
        <taxon>Cytophagaceae</taxon>
        <taxon>Spirosoma</taxon>
    </lineage>
</organism>
<proteinExistence type="predicted"/>
<reference evidence="1 2" key="1">
    <citation type="submission" date="2020-02" db="EMBL/GenBank/DDBJ databases">
        <title>Draft genome sequence of two Spirosoma agri KCTC 52727 and Spirosoma terrae KCTC 52035.</title>
        <authorList>
            <person name="Rojas J."/>
            <person name="Ambika Manirajan B."/>
            <person name="Suarez C."/>
            <person name="Ratering S."/>
            <person name="Schnell S."/>
        </authorList>
    </citation>
    <scope>NUCLEOTIDE SEQUENCE [LARGE SCALE GENOMIC DNA]</scope>
    <source>
        <strain evidence="1 2">KCTC 52035</strain>
    </source>
</reference>
<dbReference type="RefSeq" id="WP_163952467.1">
    <property type="nucleotide sequence ID" value="NZ_JAAFZH010000010.1"/>
</dbReference>
<dbReference type="Proteomes" id="UP000474175">
    <property type="component" value="Unassembled WGS sequence"/>
</dbReference>
<dbReference type="AlphaFoldDB" id="A0A6L9LKM1"/>
<gene>
    <name evidence="1" type="ORF">GK108_20260</name>
</gene>
<accession>A0A6L9LKM1</accession>
<keyword evidence="2" id="KW-1185">Reference proteome</keyword>
<protein>
    <submittedName>
        <fullName evidence="1">Uncharacterized protein</fullName>
    </submittedName>
</protein>
<evidence type="ECO:0000313" key="2">
    <source>
        <dbReference type="Proteomes" id="UP000474175"/>
    </source>
</evidence>
<sequence length="299" mass="34717">MLQALRTIPPAEAQKVLVVLTERLLPNPFDQYSYDIDPALLTITQKEVRNRVYVQDNDNSDKARSKMLTFISNEISTQILTYDRKQNAKERLLKKGLLPLNKYELVFNPTFKEFEQFSIRKSHVESSFAKPDSVYHVHIDDKVTIILFATIFNNDDPNHKFMLLSIGITDKNKIVITSALRIYYSDIEYSNDFNLNQMLIAFLEKYALLSRTPNEDSSMERILVDYAVINTFDIKKFKGGETFNFNILKSYNPENSRYASAAYVFKTEFKTTIKLYYAFIINADKYTQDLSKHGVLVSL</sequence>